<proteinExistence type="predicted"/>
<evidence type="ECO:0000313" key="3">
    <source>
        <dbReference type="Proteomes" id="UP001589733"/>
    </source>
</evidence>
<feature type="domain" description="AB hydrolase-1" evidence="1">
    <location>
        <begin position="31"/>
        <end position="270"/>
    </location>
</feature>
<evidence type="ECO:0000313" key="2">
    <source>
        <dbReference type="EMBL" id="MFB9990721.1"/>
    </source>
</evidence>
<dbReference type="GO" id="GO:0016787">
    <property type="term" value="F:hydrolase activity"/>
    <property type="evidence" value="ECO:0007669"/>
    <property type="project" value="UniProtKB-KW"/>
</dbReference>
<evidence type="ECO:0000259" key="1">
    <source>
        <dbReference type="Pfam" id="PF00561"/>
    </source>
</evidence>
<dbReference type="PRINTS" id="PR00111">
    <property type="entry name" value="ABHYDROLASE"/>
</dbReference>
<dbReference type="Pfam" id="PF00561">
    <property type="entry name" value="Abhydrolase_1"/>
    <property type="match status" value="1"/>
</dbReference>
<dbReference type="InterPro" id="IPR000073">
    <property type="entry name" value="AB_hydrolase_1"/>
</dbReference>
<dbReference type="PANTHER" id="PTHR43689">
    <property type="entry name" value="HYDROLASE"/>
    <property type="match status" value="1"/>
</dbReference>
<dbReference type="SUPFAM" id="SSF53474">
    <property type="entry name" value="alpha/beta-Hydrolases"/>
    <property type="match status" value="1"/>
</dbReference>
<organism evidence="2 3">
    <name type="scientific">Deinococcus oregonensis</name>
    <dbReference type="NCBI Taxonomy" id="1805970"/>
    <lineage>
        <taxon>Bacteria</taxon>
        <taxon>Thermotogati</taxon>
        <taxon>Deinococcota</taxon>
        <taxon>Deinococci</taxon>
        <taxon>Deinococcales</taxon>
        <taxon>Deinococcaceae</taxon>
        <taxon>Deinococcus</taxon>
    </lineage>
</organism>
<dbReference type="EMBL" id="JBHLYR010000008">
    <property type="protein sequence ID" value="MFB9990721.1"/>
    <property type="molecule type" value="Genomic_DNA"/>
</dbReference>
<keyword evidence="3" id="KW-1185">Reference proteome</keyword>
<dbReference type="PANTHER" id="PTHR43689:SF8">
    <property type="entry name" value="ALPHA_BETA-HYDROLASES SUPERFAMILY PROTEIN"/>
    <property type="match status" value="1"/>
</dbReference>
<gene>
    <name evidence="2" type="ORF">ACFFLM_01785</name>
</gene>
<comment type="caution">
    <text evidence="2">The sequence shown here is derived from an EMBL/GenBank/DDBJ whole genome shotgun (WGS) entry which is preliminary data.</text>
</comment>
<accession>A0ABV6AT85</accession>
<dbReference type="InterPro" id="IPR029058">
    <property type="entry name" value="AB_hydrolase_fold"/>
</dbReference>
<dbReference type="RefSeq" id="WP_380004920.1">
    <property type="nucleotide sequence ID" value="NZ_JBHLYR010000008.1"/>
</dbReference>
<sequence>MPHSPPAIPPTPTFLSVSGVRTRHIALGDGPPLVLLHGIGQSLEDWDEVIAPLAERHRVYALDLIGFGLTDKPDVPYSLAGLARFVRHFLDAVGETRPATLIGNSLGGAVAQQFAVMYPERTARLILVNSAGFGAEVTPLLRLLTVPRLGEWLLRPHPLSSARVVRAIFHDPAFVTPERLQHAAQVAEQPDRSRAYLRVARHLGTWRGIRPDWRDTLIEQLAARQLPTLLIWGEHDQILPSHHLQAAQQAYPHARSHLFKNTGHLPQVERAGDFSALVLAFLEEHTPPQNNLQENSA</sequence>
<dbReference type="Proteomes" id="UP001589733">
    <property type="component" value="Unassembled WGS sequence"/>
</dbReference>
<reference evidence="2 3" key="1">
    <citation type="submission" date="2024-09" db="EMBL/GenBank/DDBJ databases">
        <authorList>
            <person name="Sun Q."/>
            <person name="Mori K."/>
        </authorList>
    </citation>
    <scope>NUCLEOTIDE SEQUENCE [LARGE SCALE GENOMIC DNA]</scope>
    <source>
        <strain evidence="2 3">JCM 13503</strain>
    </source>
</reference>
<protein>
    <submittedName>
        <fullName evidence="2">Alpha/beta fold hydrolase</fullName>
    </submittedName>
</protein>
<dbReference type="Gene3D" id="3.40.50.1820">
    <property type="entry name" value="alpha/beta hydrolase"/>
    <property type="match status" value="1"/>
</dbReference>
<keyword evidence="2" id="KW-0378">Hydrolase</keyword>
<name>A0ABV6AT85_9DEIO</name>